<evidence type="ECO:0000256" key="1">
    <source>
        <dbReference type="ARBA" id="ARBA00022946"/>
    </source>
</evidence>
<feature type="compositionally biased region" description="Basic and acidic residues" evidence="3">
    <location>
        <begin position="313"/>
        <end position="327"/>
    </location>
</feature>
<feature type="region of interest" description="Disordered" evidence="3">
    <location>
        <begin position="1"/>
        <end position="31"/>
    </location>
</feature>
<dbReference type="EMBL" id="ACZI02000001">
    <property type="protein sequence ID" value="EFV11778.2"/>
    <property type="molecule type" value="Genomic_DNA"/>
</dbReference>
<dbReference type="InterPro" id="IPR017703">
    <property type="entry name" value="YgfZ/GCV_T_CS"/>
</dbReference>
<dbReference type="OrthoDB" id="9796287at2"/>
<reference evidence="5 6" key="1">
    <citation type="journal article" date="2011" name="Stand. Genomic Sci.">
        <title>High quality draft genome sequence of Segniliparus rugosus CDC 945(T)= (ATCC BAA-974(T)).</title>
        <authorList>
            <person name="Earl A.M."/>
            <person name="Desjardins C.A."/>
            <person name="Fitzgerald M.G."/>
            <person name="Arachchi H.M."/>
            <person name="Zeng Q."/>
            <person name="Mehta T."/>
            <person name="Griggs A."/>
            <person name="Birren B.W."/>
            <person name="Toney N.C."/>
            <person name="Carr J."/>
            <person name="Posey J."/>
            <person name="Butler W.R."/>
        </authorList>
    </citation>
    <scope>NUCLEOTIDE SEQUENCE [LARGE SCALE GENOMIC DNA]</scope>
    <source>
        <strain evidence="6">ATCC BAA-974 / DSM 45345 / CCUG 50838 / CIP 108380 / JCM 13579 / CDC 945</strain>
    </source>
</reference>
<name>E5XV73_SEGRC</name>
<sequence length="340" mass="37422">MSTPAATPPPEHWPDQDVPWHYGDPLGEQRAAAEGRAAVDRSNLDVIRLTGPERLDWLNKIVTQKVDELPAASQTQALILDAHGKVEHHMRVFETGEDTTWLVTEPGKGAPLLDYLRKMVFWAKVVPEAAPDRKVIATFEQGKRFEAVHPSESFEEVWATLTSTRGFRPVGTWADEALRVAALEPRLGLDTDERTLPHEVGWVNPRGAELAEWKAVHLNKGCYRGQETVSKIANVGRPPRSLALLHFDGEDAQDLRPGESIADEQGSVVGRLGTAVTHYELGSVALALVKRGLNPDRPLLVAGRAAQLDPDSVLREEEHKPGRDAVAKWRLTSTAGQSSQ</sequence>
<protein>
    <submittedName>
        <fullName evidence="5">Folate-binding protein YgfZ</fullName>
    </submittedName>
</protein>
<dbReference type="Proteomes" id="UP000004816">
    <property type="component" value="Unassembled WGS sequence"/>
</dbReference>
<feature type="region of interest" description="Disordered" evidence="3">
    <location>
        <begin position="313"/>
        <end position="340"/>
    </location>
</feature>
<proteinExistence type="predicted"/>
<dbReference type="Pfam" id="PF01571">
    <property type="entry name" value="GCV_T"/>
    <property type="match status" value="1"/>
</dbReference>
<organism evidence="5 6">
    <name type="scientific">Segniliparus rugosus (strain ATCC BAA-974 / DSM 45345 / CCUG 50838 / CIP 108380 / JCM 13579 / CDC 945)</name>
    <dbReference type="NCBI Taxonomy" id="679197"/>
    <lineage>
        <taxon>Bacteria</taxon>
        <taxon>Bacillati</taxon>
        <taxon>Actinomycetota</taxon>
        <taxon>Actinomycetes</taxon>
        <taxon>Mycobacteriales</taxon>
        <taxon>Segniliparaceae</taxon>
        <taxon>Segniliparus</taxon>
    </lineage>
</organism>
<dbReference type="HOGENOM" id="CLU_007884_6_0_11"/>
<keyword evidence="6" id="KW-1185">Reference proteome</keyword>
<feature type="compositionally biased region" description="Polar residues" evidence="3">
    <location>
        <begin position="331"/>
        <end position="340"/>
    </location>
</feature>
<dbReference type="RefSeq" id="WP_021029854.1">
    <property type="nucleotide sequence ID" value="NZ_KI391953.1"/>
</dbReference>
<feature type="binding site" evidence="2">
    <location>
        <position position="146"/>
    </location>
    <ligand>
        <name>substrate</name>
    </ligand>
</feature>
<evidence type="ECO:0000256" key="2">
    <source>
        <dbReference type="PIRSR" id="PIRSR006487-1"/>
    </source>
</evidence>
<dbReference type="PANTHER" id="PTHR22602:SF0">
    <property type="entry name" value="TRANSFERASE CAF17, MITOCHONDRIAL-RELATED"/>
    <property type="match status" value="1"/>
</dbReference>
<evidence type="ECO:0000256" key="3">
    <source>
        <dbReference type="SAM" id="MobiDB-lite"/>
    </source>
</evidence>
<dbReference type="InterPro" id="IPR045179">
    <property type="entry name" value="YgfZ/GcvT"/>
</dbReference>
<dbReference type="GO" id="GO:0016226">
    <property type="term" value="P:iron-sulfur cluster assembly"/>
    <property type="evidence" value="ECO:0007669"/>
    <property type="project" value="TreeGrafter"/>
</dbReference>
<comment type="caution">
    <text evidence="5">The sequence shown here is derived from an EMBL/GenBank/DDBJ whole genome shotgun (WGS) entry which is preliminary data.</text>
</comment>
<gene>
    <name evidence="5" type="ORF">HMPREF9336_03395</name>
</gene>
<feature type="compositionally biased region" description="Pro residues" evidence="3">
    <location>
        <begin position="1"/>
        <end position="11"/>
    </location>
</feature>
<evidence type="ECO:0000313" key="6">
    <source>
        <dbReference type="Proteomes" id="UP000004816"/>
    </source>
</evidence>
<keyword evidence="1" id="KW-0809">Transit peptide</keyword>
<dbReference type="eggNOG" id="COG0354">
    <property type="taxonomic scope" value="Bacteria"/>
</dbReference>
<dbReference type="SUPFAM" id="SSF103025">
    <property type="entry name" value="Folate-binding domain"/>
    <property type="match status" value="1"/>
</dbReference>
<accession>E5XV73</accession>
<dbReference type="InterPro" id="IPR006222">
    <property type="entry name" value="GCVT_N"/>
</dbReference>
<dbReference type="AlphaFoldDB" id="E5XV73"/>
<feature type="domain" description="GCVT N-terminal" evidence="4">
    <location>
        <begin position="27"/>
        <end position="120"/>
    </location>
</feature>
<evidence type="ECO:0000259" key="4">
    <source>
        <dbReference type="Pfam" id="PF01571"/>
    </source>
</evidence>
<dbReference type="Gene3D" id="3.30.1360.120">
    <property type="entry name" value="Probable tRNA modification gtpase trme, domain 1"/>
    <property type="match status" value="2"/>
</dbReference>
<dbReference type="NCBIfam" id="TIGR03317">
    <property type="entry name" value="ygfZ_signature"/>
    <property type="match status" value="1"/>
</dbReference>
<dbReference type="STRING" id="679197.HMPREF9336_03395"/>
<evidence type="ECO:0000313" key="5">
    <source>
        <dbReference type="EMBL" id="EFV11778.2"/>
    </source>
</evidence>
<dbReference type="InterPro" id="IPR027266">
    <property type="entry name" value="TrmE/GcvT-like"/>
</dbReference>
<dbReference type="PANTHER" id="PTHR22602">
    <property type="entry name" value="TRANSFERASE CAF17, MITOCHONDRIAL-RELATED"/>
    <property type="match status" value="1"/>
</dbReference>
<dbReference type="PIRSF" id="PIRSF006487">
    <property type="entry name" value="GcvT"/>
    <property type="match status" value="1"/>
</dbReference>